<dbReference type="InterPro" id="IPR036278">
    <property type="entry name" value="Sialidase_sf"/>
</dbReference>
<dbReference type="Gene3D" id="2.120.10.10">
    <property type="match status" value="1"/>
</dbReference>
<protein>
    <submittedName>
        <fullName evidence="2">Non-viral sialidases</fullName>
    </submittedName>
</protein>
<dbReference type="PANTHER" id="PTHR38792">
    <property type="entry name" value="BNR/ASP-BOX REPEAT DOMAIN PROTEIN (AFU_ORTHOLOGUE AFUA_7G06430)-RELATED"/>
    <property type="match status" value="1"/>
</dbReference>
<feature type="domain" description="Sialidase" evidence="1">
    <location>
        <begin position="72"/>
        <end position="278"/>
    </location>
</feature>
<dbReference type="KEGG" id="psac:PSM36_1158"/>
<dbReference type="Proteomes" id="UP000187464">
    <property type="component" value="Chromosome I"/>
</dbReference>
<keyword evidence="3" id="KW-1185">Reference proteome</keyword>
<reference evidence="3" key="1">
    <citation type="submission" date="2016-08" db="EMBL/GenBank/DDBJ databases">
        <authorList>
            <person name="Wibberg D."/>
        </authorList>
    </citation>
    <scope>NUCLEOTIDE SEQUENCE [LARGE SCALE GENOMIC DNA]</scope>
</reference>
<proteinExistence type="predicted"/>
<organism evidence="2 3">
    <name type="scientific">Proteiniphilum saccharofermentans</name>
    <dbReference type="NCBI Taxonomy" id="1642647"/>
    <lineage>
        <taxon>Bacteria</taxon>
        <taxon>Pseudomonadati</taxon>
        <taxon>Bacteroidota</taxon>
        <taxon>Bacteroidia</taxon>
        <taxon>Bacteroidales</taxon>
        <taxon>Dysgonomonadaceae</taxon>
        <taxon>Proteiniphilum</taxon>
    </lineage>
</organism>
<dbReference type="InterPro" id="IPR011040">
    <property type="entry name" value="Sialidase"/>
</dbReference>
<dbReference type="EMBL" id="LT605205">
    <property type="protein sequence ID" value="SCD19983.1"/>
    <property type="molecule type" value="Genomic_DNA"/>
</dbReference>
<dbReference type="SUPFAM" id="SSF50939">
    <property type="entry name" value="Sialidases"/>
    <property type="match status" value="1"/>
</dbReference>
<dbReference type="CDD" id="cd15482">
    <property type="entry name" value="Sialidase_non-viral"/>
    <property type="match status" value="1"/>
</dbReference>
<dbReference type="PANTHER" id="PTHR38792:SF3">
    <property type="entry name" value="BNR_ASP-BOX REPEAT DOMAIN PROTEIN (AFU_ORTHOLOGUE AFUA_7G06430)-RELATED"/>
    <property type="match status" value="1"/>
</dbReference>
<accession>A0A1R3SUJ7</accession>
<dbReference type="AlphaFoldDB" id="A0A1R3SUJ7"/>
<dbReference type="Pfam" id="PF13088">
    <property type="entry name" value="BNR_2"/>
    <property type="match status" value="1"/>
</dbReference>
<dbReference type="RefSeq" id="WP_076929608.1">
    <property type="nucleotide sequence ID" value="NZ_LT605205.1"/>
</dbReference>
<evidence type="ECO:0000259" key="1">
    <source>
        <dbReference type="Pfam" id="PF13088"/>
    </source>
</evidence>
<gene>
    <name evidence="2" type="ORF">PSM36_1158</name>
</gene>
<evidence type="ECO:0000313" key="2">
    <source>
        <dbReference type="EMBL" id="SCD19983.1"/>
    </source>
</evidence>
<name>A0A1R3SUJ7_9BACT</name>
<dbReference type="STRING" id="1642647.PSM36_1158"/>
<evidence type="ECO:0000313" key="3">
    <source>
        <dbReference type="Proteomes" id="UP000187464"/>
    </source>
</evidence>
<sequence>MQYIKQIILFLFLFFTFITCQSEENQGSEDYFIEWEKNTLICIADEGGYPRLRRLKDNSLIVVYENRRGDLMVKKSTDEGITWGEPVMAYEAFNYTDEQTGERTRVNIANPEMIQLDNGDILLASNLRPRDEGVFPFSIALKRSRDNGATWTEADILYRAGTYFRDGCWEPSFLMLPNGTLHLYFANESPYRDSDEQEISMLYSTDDGASWSEAHTTVSFRKGKRDGMPVAVHDGSKIYVAIEDNLSKQFKPWLVQSPIEQAWANPVLEDSPYRYSALRDPLGSEVYAGAPYLVLTDKGVYVLSYQTTGNRSSDWELSTMEVVVSDNPSGFRNPSRPFDVPLSKEAKWNSLYDLGDNTIAALASTNFNSDKIGVWMIKGKIIKK</sequence>